<dbReference type="Pfam" id="PF13699">
    <property type="entry name" value="eCIS_core"/>
    <property type="match status" value="1"/>
</dbReference>
<dbReference type="STRING" id="652787.SAMN05216490_4144"/>
<dbReference type="AlphaFoldDB" id="A0A1H2BIT2"/>
<protein>
    <recommendedName>
        <fullName evidence="2">eCIS core domain-containing protein</fullName>
    </recommendedName>
</protein>
<feature type="domain" description="eCIS core" evidence="2">
    <location>
        <begin position="113"/>
        <end position="188"/>
    </location>
</feature>
<feature type="region of interest" description="Disordered" evidence="1">
    <location>
        <begin position="1"/>
        <end position="32"/>
    </location>
</feature>
<dbReference type="RefSeq" id="WP_091377536.1">
    <property type="nucleotide sequence ID" value="NZ_LT629740.1"/>
</dbReference>
<name>A0A1H2BIT2_MUCMA</name>
<evidence type="ECO:0000313" key="4">
    <source>
        <dbReference type="Proteomes" id="UP000199679"/>
    </source>
</evidence>
<proteinExistence type="predicted"/>
<accession>A0A1H2BIT2</accession>
<evidence type="ECO:0000259" key="2">
    <source>
        <dbReference type="Pfam" id="PF13699"/>
    </source>
</evidence>
<keyword evidence="4" id="KW-1185">Reference proteome</keyword>
<dbReference type="Proteomes" id="UP000199679">
    <property type="component" value="Chromosome I"/>
</dbReference>
<evidence type="ECO:0000256" key="1">
    <source>
        <dbReference type="SAM" id="MobiDB-lite"/>
    </source>
</evidence>
<organism evidence="3 4">
    <name type="scientific">Mucilaginibacter mallensis</name>
    <dbReference type="NCBI Taxonomy" id="652787"/>
    <lineage>
        <taxon>Bacteria</taxon>
        <taxon>Pseudomonadati</taxon>
        <taxon>Bacteroidota</taxon>
        <taxon>Sphingobacteriia</taxon>
        <taxon>Sphingobacteriales</taxon>
        <taxon>Sphingobacteriaceae</taxon>
        <taxon>Mucilaginibacter</taxon>
    </lineage>
</organism>
<reference evidence="3 4" key="1">
    <citation type="submission" date="2016-10" db="EMBL/GenBank/DDBJ databases">
        <authorList>
            <person name="de Groot N.N."/>
        </authorList>
    </citation>
    <scope>NUCLEOTIDE SEQUENCE [LARGE SCALE GENOMIC DNA]</scope>
    <source>
        <strain evidence="3 4">MP1X4</strain>
    </source>
</reference>
<feature type="compositionally biased region" description="Polar residues" evidence="1">
    <location>
        <begin position="1"/>
        <end position="19"/>
    </location>
</feature>
<dbReference type="InterPro" id="IPR025295">
    <property type="entry name" value="eCIS_core_dom"/>
</dbReference>
<sequence>MLATQQQSSVTEVKNSSPQKGHFFQPKLSINQPNDAYEQEADHMADRVMRMPDPFARQDSFFKPAGHAIQRKCAHCEQEDKMLHRKESSTSEVGGSSQLDSYVSSLSTAGQSLSTNSRQFFEPRFGHDFSNVRIHTDQVAAKSAESINALAYTTGNNIVFNSGQYSPETATGQRLMAHELTHVIQQGGSAVSKIQKVDKAPGPPCNLVSVVPSNDRYKFVVDTDNFEEGQQKALTDKLATTSTASPIDVLGMASAEGPEANNVTLSCKRASKVATIVRGSGHTVGLENATGGYPGSEHDKNYRAVALNIQAAPPPCVPPRTPAPGSWHGTVRVPELTDPHIRSTSTCRGACGPDCPPTCTHAPDVVLCIPDATRSCHYTFTYHDVQECGSHLGCRIHDDCYDACDCVGTCYTDPCHRNCDLQCFAVYGSSQCNEWRKGNGPFDSRIQYSMPPEISAAIPGPCPP</sequence>
<evidence type="ECO:0000313" key="3">
    <source>
        <dbReference type="EMBL" id="SDT57987.1"/>
    </source>
</evidence>
<dbReference type="EMBL" id="LT629740">
    <property type="protein sequence ID" value="SDT57987.1"/>
    <property type="molecule type" value="Genomic_DNA"/>
</dbReference>
<gene>
    <name evidence="3" type="ORF">SAMN05216490_4144</name>
</gene>